<evidence type="ECO:0008006" key="4">
    <source>
        <dbReference type="Google" id="ProtNLM"/>
    </source>
</evidence>
<name>K6Z8E2_9ALTE</name>
<gene>
    <name evidence="2" type="ORF">GARC_2755</name>
</gene>
<dbReference type="EMBL" id="BAEO01000037">
    <property type="protein sequence ID" value="GAC19720.1"/>
    <property type="molecule type" value="Genomic_DNA"/>
</dbReference>
<accession>K6Z8E2</accession>
<dbReference type="InterPro" id="IPR029058">
    <property type="entry name" value="AB_hydrolase_fold"/>
</dbReference>
<dbReference type="Proteomes" id="UP000006327">
    <property type="component" value="Unassembled WGS sequence"/>
</dbReference>
<dbReference type="eggNOG" id="COG0657">
    <property type="taxonomic scope" value="Bacteria"/>
</dbReference>
<dbReference type="SUPFAM" id="SSF53474">
    <property type="entry name" value="alpha/beta-Hydrolases"/>
    <property type="match status" value="1"/>
</dbReference>
<dbReference type="ESTHER" id="9alte-k6z8e2">
    <property type="family name" value="Pectinacetylesterase-Notum"/>
</dbReference>
<dbReference type="RefSeq" id="WP_007620881.1">
    <property type="nucleotide sequence ID" value="NZ_BAEO01000037.1"/>
</dbReference>
<dbReference type="InterPro" id="IPR004963">
    <property type="entry name" value="PAE/NOTUM"/>
</dbReference>
<organism evidence="2 3">
    <name type="scientific">Paraglaciecola arctica BSs20135</name>
    <dbReference type="NCBI Taxonomy" id="493475"/>
    <lineage>
        <taxon>Bacteria</taxon>
        <taxon>Pseudomonadati</taxon>
        <taxon>Pseudomonadota</taxon>
        <taxon>Gammaproteobacteria</taxon>
        <taxon>Alteromonadales</taxon>
        <taxon>Alteromonadaceae</taxon>
        <taxon>Paraglaciecola</taxon>
    </lineage>
</organism>
<sequence length="373" mass="41310">MFLLNFRRVALLSCFCLTLSLHSFSAFSAEALDKTTKTKAGSTWQVVEPGGDTQCSDGSPYKFHVKPGKTDKLFVFLNGGGACWNAQTCDARAERKAYVPRADVAHNDPSQHNGIFDLDNPENPVKDWSMVFAPYCTGDVHLGSAERKYVAADKHEFDIQHAGAANTQAVLQWIEDNMSPEKVVIAGASAGALAAPIYAGRAATMFPNAEVLSFADGAAGYRSDQVPKILEQWSVFSPLDKNKYAGFQKELKSFYSFYGVEDKHHPKISFALYDSAEDKVQVMFKKMLGDTDVLVDAIGQTYKSLSSQVAPLTYYLASGDIHTILRFKHFYSTEIDGIRFVDWFNKLLNSRFPDVVDCRVSPEKCQADTVTKP</sequence>
<dbReference type="Pfam" id="PF03283">
    <property type="entry name" value="PAE"/>
    <property type="match status" value="1"/>
</dbReference>
<feature type="chain" id="PRO_5003901854" description="Pectinacetylesterase" evidence="1">
    <location>
        <begin position="29"/>
        <end position="373"/>
    </location>
</feature>
<evidence type="ECO:0000256" key="1">
    <source>
        <dbReference type="SAM" id="SignalP"/>
    </source>
</evidence>
<evidence type="ECO:0000313" key="2">
    <source>
        <dbReference type="EMBL" id="GAC19720.1"/>
    </source>
</evidence>
<keyword evidence="1" id="KW-0732">Signal</keyword>
<dbReference type="PANTHER" id="PTHR21562">
    <property type="entry name" value="NOTUM-RELATED"/>
    <property type="match status" value="1"/>
</dbReference>
<dbReference type="GO" id="GO:0016787">
    <property type="term" value="F:hydrolase activity"/>
    <property type="evidence" value="ECO:0007669"/>
    <property type="project" value="InterPro"/>
</dbReference>
<dbReference type="Gene3D" id="3.40.50.1820">
    <property type="entry name" value="alpha/beta hydrolase"/>
    <property type="match status" value="1"/>
</dbReference>
<evidence type="ECO:0000313" key="3">
    <source>
        <dbReference type="Proteomes" id="UP000006327"/>
    </source>
</evidence>
<dbReference type="OrthoDB" id="9802991at2"/>
<keyword evidence="3" id="KW-1185">Reference proteome</keyword>
<reference evidence="2 3" key="1">
    <citation type="journal article" date="2017" name="Antonie Van Leeuwenhoek">
        <title>Rhizobium rhizosphaerae sp. nov., a novel species isolated from rice rhizosphere.</title>
        <authorList>
            <person name="Zhao J.J."/>
            <person name="Zhang J."/>
            <person name="Zhang R.J."/>
            <person name="Zhang C.W."/>
            <person name="Yin H.Q."/>
            <person name="Zhang X.X."/>
        </authorList>
    </citation>
    <scope>NUCLEOTIDE SEQUENCE [LARGE SCALE GENOMIC DNA]</scope>
    <source>
        <strain evidence="2 3">BSs20135</strain>
    </source>
</reference>
<proteinExistence type="predicted"/>
<dbReference type="AlphaFoldDB" id="K6Z8E2"/>
<protein>
    <recommendedName>
        <fullName evidence="4">Pectinacetylesterase</fullName>
    </recommendedName>
</protein>
<feature type="signal peptide" evidence="1">
    <location>
        <begin position="1"/>
        <end position="28"/>
    </location>
</feature>
<comment type="caution">
    <text evidence="2">The sequence shown here is derived from an EMBL/GenBank/DDBJ whole genome shotgun (WGS) entry which is preliminary data.</text>
</comment>
<dbReference type="PANTHER" id="PTHR21562:SF83">
    <property type="entry name" value="PECTIN ACETYLESTERASE 4"/>
    <property type="match status" value="1"/>
</dbReference>
<dbReference type="STRING" id="493475.GARC_2755"/>